<dbReference type="InterPro" id="IPR002347">
    <property type="entry name" value="SDR_fam"/>
</dbReference>
<dbReference type="Proteomes" id="UP000279959">
    <property type="component" value="Chromosome"/>
</dbReference>
<dbReference type="SUPFAM" id="SSF51735">
    <property type="entry name" value="NAD(P)-binding Rossmann-fold domains"/>
    <property type="match status" value="1"/>
</dbReference>
<evidence type="ECO:0000256" key="3">
    <source>
        <dbReference type="RuleBase" id="RU000363"/>
    </source>
</evidence>
<comment type="similarity">
    <text evidence="1 3">Belongs to the short-chain dehydrogenases/reductases (SDR) family.</text>
</comment>
<reference evidence="4 5" key="1">
    <citation type="submission" date="2018-05" db="EMBL/GenBank/DDBJ databases">
        <title>Complete Genome Sequence of the Nonylphenol-Degrading Bacterium Sphingobium amiense DSM 16289T.</title>
        <authorList>
            <person name="Ootsuka M."/>
            <person name="Nishizawa T."/>
            <person name="Ohta H."/>
        </authorList>
    </citation>
    <scope>NUCLEOTIDE SEQUENCE [LARGE SCALE GENOMIC DNA]</scope>
    <source>
        <strain evidence="4 5">DSM 16289</strain>
    </source>
</reference>
<dbReference type="GO" id="GO:0016020">
    <property type="term" value="C:membrane"/>
    <property type="evidence" value="ECO:0007669"/>
    <property type="project" value="TreeGrafter"/>
</dbReference>
<dbReference type="PANTHER" id="PTHR44196">
    <property type="entry name" value="DEHYDROGENASE/REDUCTASE SDR FAMILY MEMBER 7B"/>
    <property type="match status" value="1"/>
</dbReference>
<accession>A0A494W6V9</accession>
<dbReference type="EMBL" id="AP018664">
    <property type="protein sequence ID" value="BBD99981.1"/>
    <property type="molecule type" value="Genomic_DNA"/>
</dbReference>
<name>A0A494W6V9_9SPHN</name>
<dbReference type="Gene3D" id="3.40.50.720">
    <property type="entry name" value="NAD(P)-binding Rossmann-like Domain"/>
    <property type="match status" value="1"/>
</dbReference>
<evidence type="ECO:0000256" key="2">
    <source>
        <dbReference type="ARBA" id="ARBA00023002"/>
    </source>
</evidence>
<dbReference type="InterPro" id="IPR020904">
    <property type="entry name" value="Sc_DH/Rdtase_CS"/>
</dbReference>
<gene>
    <name evidence="4" type="ORF">SAMIE_1034820</name>
</gene>
<dbReference type="CDD" id="cd05233">
    <property type="entry name" value="SDR_c"/>
    <property type="match status" value="1"/>
</dbReference>
<dbReference type="Pfam" id="PF00106">
    <property type="entry name" value="adh_short"/>
    <property type="match status" value="1"/>
</dbReference>
<dbReference type="RefSeq" id="WP_066696387.1">
    <property type="nucleotide sequence ID" value="NZ_AP018664.1"/>
</dbReference>
<evidence type="ECO:0000313" key="5">
    <source>
        <dbReference type="Proteomes" id="UP000279959"/>
    </source>
</evidence>
<dbReference type="PRINTS" id="PR00080">
    <property type="entry name" value="SDRFAMILY"/>
</dbReference>
<sequence length="256" mass="27306">MQRREGRRLDGLRVMMTGAAGGIGTPVARLLTDAGAHVTGIDRIESPACHASIVTDLSDDMALTVLAQRLEDDCPDILVNVAGVMRFGLHESQPIEALALCYRVNLLVPSVLARAVAAPMRRRGSGQIVNVGSVLGAIPYPWFAAYSSSKAGLAALSQSLRRELLGSGVTVTHINPRAARTPFNNGEVNRFLTLTGMKADAPEWVADRIAAAIIDRRDTVSIGAVERLYAALNALSPRLIDTGLSGQIRKARAEFS</sequence>
<dbReference type="GO" id="GO:0016491">
    <property type="term" value="F:oxidoreductase activity"/>
    <property type="evidence" value="ECO:0007669"/>
    <property type="project" value="UniProtKB-KW"/>
</dbReference>
<dbReference type="AlphaFoldDB" id="A0A494W6V9"/>
<dbReference type="InterPro" id="IPR036291">
    <property type="entry name" value="NAD(P)-bd_dom_sf"/>
</dbReference>
<keyword evidence="2" id="KW-0560">Oxidoreductase</keyword>
<dbReference type="PRINTS" id="PR00081">
    <property type="entry name" value="GDHRDH"/>
</dbReference>
<dbReference type="PANTHER" id="PTHR44196:SF1">
    <property type="entry name" value="DEHYDROGENASE_REDUCTASE SDR FAMILY MEMBER 7B"/>
    <property type="match status" value="1"/>
</dbReference>
<evidence type="ECO:0000313" key="4">
    <source>
        <dbReference type="EMBL" id="BBD99981.1"/>
    </source>
</evidence>
<dbReference type="KEGG" id="sami:SAMIE_1034820"/>
<keyword evidence="5" id="KW-1185">Reference proteome</keyword>
<evidence type="ECO:0000256" key="1">
    <source>
        <dbReference type="ARBA" id="ARBA00006484"/>
    </source>
</evidence>
<dbReference type="PROSITE" id="PS00061">
    <property type="entry name" value="ADH_SHORT"/>
    <property type="match status" value="1"/>
</dbReference>
<proteinExistence type="inferred from homology"/>
<protein>
    <submittedName>
        <fullName evidence="4">Short-chain dehydrogenase</fullName>
    </submittedName>
</protein>
<organism evidence="4 5">
    <name type="scientific">Sphingobium amiense</name>
    <dbReference type="NCBI Taxonomy" id="135719"/>
    <lineage>
        <taxon>Bacteria</taxon>
        <taxon>Pseudomonadati</taxon>
        <taxon>Pseudomonadota</taxon>
        <taxon>Alphaproteobacteria</taxon>
        <taxon>Sphingomonadales</taxon>
        <taxon>Sphingomonadaceae</taxon>
        <taxon>Sphingobium</taxon>
    </lineage>
</organism>